<keyword evidence="5" id="KW-1133">Transmembrane helix</keyword>
<proteinExistence type="predicted"/>
<dbReference type="FunFam" id="3.30.70.270:FF:000001">
    <property type="entry name" value="Diguanylate cyclase domain protein"/>
    <property type="match status" value="1"/>
</dbReference>
<keyword evidence="5" id="KW-0812">Transmembrane</keyword>
<evidence type="ECO:0000313" key="10">
    <source>
        <dbReference type="EMBL" id="OFE12064.1"/>
    </source>
</evidence>
<dbReference type="InterPro" id="IPR000014">
    <property type="entry name" value="PAS"/>
</dbReference>
<keyword evidence="5" id="KW-0472">Membrane</keyword>
<dbReference type="AlphaFoldDB" id="A0A1E8CI36"/>
<dbReference type="EC" id="3.1.4.52" evidence="2"/>
<dbReference type="InterPro" id="IPR000700">
    <property type="entry name" value="PAS-assoc_C"/>
</dbReference>
<dbReference type="InterPro" id="IPR001633">
    <property type="entry name" value="EAL_dom"/>
</dbReference>
<feature type="domain" description="PAC" evidence="7">
    <location>
        <begin position="122"/>
        <end position="176"/>
    </location>
</feature>
<dbReference type="NCBIfam" id="TIGR00254">
    <property type="entry name" value="GGDEF"/>
    <property type="match status" value="1"/>
</dbReference>
<dbReference type="PROSITE" id="PS50113">
    <property type="entry name" value="PAC"/>
    <property type="match status" value="1"/>
</dbReference>
<dbReference type="CDD" id="cd01948">
    <property type="entry name" value="EAL"/>
    <property type="match status" value="1"/>
</dbReference>
<dbReference type="InterPro" id="IPR035965">
    <property type="entry name" value="PAS-like_dom_sf"/>
</dbReference>
<feature type="domain" description="PAS" evidence="6">
    <location>
        <begin position="51"/>
        <end position="121"/>
    </location>
</feature>
<dbReference type="Pfam" id="PF00989">
    <property type="entry name" value="PAS"/>
    <property type="match status" value="1"/>
</dbReference>
<feature type="transmembrane region" description="Helical" evidence="5">
    <location>
        <begin position="12"/>
        <end position="29"/>
    </location>
</feature>
<evidence type="ECO:0000259" key="9">
    <source>
        <dbReference type="PROSITE" id="PS50887"/>
    </source>
</evidence>
<dbReference type="InterPro" id="IPR052155">
    <property type="entry name" value="Biofilm_reg_signaling"/>
</dbReference>
<dbReference type="PROSITE" id="PS50887">
    <property type="entry name" value="GGDEF"/>
    <property type="match status" value="1"/>
</dbReference>
<comment type="catalytic activity">
    <reaction evidence="4">
        <text>3',3'-c-di-GMP + H2O = 5'-phosphoguanylyl(3'-&gt;5')guanosine + H(+)</text>
        <dbReference type="Rhea" id="RHEA:24902"/>
        <dbReference type="ChEBI" id="CHEBI:15377"/>
        <dbReference type="ChEBI" id="CHEBI:15378"/>
        <dbReference type="ChEBI" id="CHEBI:58754"/>
        <dbReference type="ChEBI" id="CHEBI:58805"/>
        <dbReference type="EC" id="3.1.4.52"/>
    </reaction>
    <physiologicalReaction direction="left-to-right" evidence="4">
        <dbReference type="Rhea" id="RHEA:24903"/>
    </physiologicalReaction>
</comment>
<evidence type="ECO:0000256" key="3">
    <source>
        <dbReference type="ARBA" id="ARBA00022636"/>
    </source>
</evidence>
<dbReference type="Gene3D" id="3.30.450.20">
    <property type="entry name" value="PAS domain"/>
    <property type="match status" value="1"/>
</dbReference>
<evidence type="ECO:0000256" key="2">
    <source>
        <dbReference type="ARBA" id="ARBA00012282"/>
    </source>
</evidence>
<sequence>MNSWTQGFFDQGLAVIALSVAAIALLLIWRSGWRPAALEQQRQRARLNDQSMRILSSAVEQSQSGVIIADCSGVIEYVNPRYTQITGYSKDDAVGRVAELINNEELTDVNNISLQEALLLGVRWETFMVSKRRNSEHFWQQVTVSPILDDLGALTHIVLNIEDISDRVETQAQMEKLAFYDALTGLENRRLFRDRLEQGLKHVRRSKQAMALLFLDLDQFKRINDTLGHDAGDELLCTVAQRLRACVREEDIVARLGGDEFTILLSNIASADDAGLVARKILKSLLDPVTLSTQEVTVSCSIGITVAPEDSLNASVLMRNADLAMYRAKDQGRNNFQYFTDDMNIESLARMSLENELRIAITNEDFVVHFQPQMDLSQARVCGYEALVRWRHEQVDVIPPDRFIPVAEETGLIIQLGEIVLRQACLQMKALQSSGISDQSVAVNLSARQFRDRNLVPMVRRILSETGLAPRWLELEITESMLMDNIEQAISILTELKSIGVAIAIDDFGTGYSSLSYLTQLPVDKLKVDRSFVNKLPDCPRHTAITTAIIAMAQRLNLQVVAEGVETEPQASFLSSHQCNIQQGYLFCHPVSAAELPAQMIRMKSHLASVTYPQATPTAITH</sequence>
<dbReference type="InterPro" id="IPR013767">
    <property type="entry name" value="PAS_fold"/>
</dbReference>
<dbReference type="InterPro" id="IPR000160">
    <property type="entry name" value="GGDEF_dom"/>
</dbReference>
<dbReference type="SUPFAM" id="SSF141868">
    <property type="entry name" value="EAL domain-like"/>
    <property type="match status" value="1"/>
</dbReference>
<keyword evidence="3" id="KW-0973">c-di-GMP</keyword>
<dbReference type="InterPro" id="IPR029787">
    <property type="entry name" value="Nucleotide_cyclase"/>
</dbReference>
<dbReference type="PANTHER" id="PTHR44757">
    <property type="entry name" value="DIGUANYLATE CYCLASE DGCP"/>
    <property type="match status" value="1"/>
</dbReference>
<dbReference type="OrthoDB" id="9804951at2"/>
<protein>
    <recommendedName>
        <fullName evidence="2">cyclic-guanylate-specific phosphodiesterase</fullName>
        <ecNumber evidence="2">3.1.4.52</ecNumber>
    </recommendedName>
</protein>
<comment type="cofactor">
    <cofactor evidence="1">
        <name>Mg(2+)</name>
        <dbReference type="ChEBI" id="CHEBI:18420"/>
    </cofactor>
</comment>
<evidence type="ECO:0000313" key="11">
    <source>
        <dbReference type="Proteomes" id="UP000175669"/>
    </source>
</evidence>
<dbReference type="SMART" id="SM00267">
    <property type="entry name" value="GGDEF"/>
    <property type="match status" value="1"/>
</dbReference>
<dbReference type="Proteomes" id="UP000175669">
    <property type="component" value="Unassembled WGS sequence"/>
</dbReference>
<evidence type="ECO:0000256" key="4">
    <source>
        <dbReference type="ARBA" id="ARBA00051114"/>
    </source>
</evidence>
<name>A0A1E8CI36_9GAMM</name>
<dbReference type="RefSeq" id="WP_070115688.1">
    <property type="nucleotide sequence ID" value="NZ_MASR01000001.1"/>
</dbReference>
<keyword evidence="11" id="KW-1185">Reference proteome</keyword>
<dbReference type="SMART" id="SM00091">
    <property type="entry name" value="PAS"/>
    <property type="match status" value="1"/>
</dbReference>
<dbReference type="EMBL" id="MASR01000001">
    <property type="protein sequence ID" value="OFE12064.1"/>
    <property type="molecule type" value="Genomic_DNA"/>
</dbReference>
<dbReference type="PANTHER" id="PTHR44757:SF2">
    <property type="entry name" value="BIOFILM ARCHITECTURE MAINTENANCE PROTEIN MBAA"/>
    <property type="match status" value="1"/>
</dbReference>
<comment type="caution">
    <text evidence="10">The sequence shown here is derived from an EMBL/GenBank/DDBJ whole genome shotgun (WGS) entry which is preliminary data.</text>
</comment>
<dbReference type="NCBIfam" id="TIGR00229">
    <property type="entry name" value="sensory_box"/>
    <property type="match status" value="1"/>
</dbReference>
<dbReference type="Pfam" id="PF00990">
    <property type="entry name" value="GGDEF"/>
    <property type="match status" value="1"/>
</dbReference>
<dbReference type="CDD" id="cd00130">
    <property type="entry name" value="PAS"/>
    <property type="match status" value="1"/>
</dbReference>
<organism evidence="10 11">
    <name type="scientific">Pseudohongiella acticola</name>
    <dbReference type="NCBI Taxonomy" id="1524254"/>
    <lineage>
        <taxon>Bacteria</taxon>
        <taxon>Pseudomonadati</taxon>
        <taxon>Pseudomonadota</taxon>
        <taxon>Gammaproteobacteria</taxon>
        <taxon>Pseudomonadales</taxon>
        <taxon>Pseudohongiellaceae</taxon>
        <taxon>Pseudohongiella</taxon>
    </lineage>
</organism>
<dbReference type="SUPFAM" id="SSF55785">
    <property type="entry name" value="PYP-like sensor domain (PAS domain)"/>
    <property type="match status" value="1"/>
</dbReference>
<dbReference type="InterPro" id="IPR035919">
    <property type="entry name" value="EAL_sf"/>
</dbReference>
<evidence type="ECO:0000256" key="5">
    <source>
        <dbReference type="SAM" id="Phobius"/>
    </source>
</evidence>
<dbReference type="STRING" id="1524254.PHACT_02045"/>
<evidence type="ECO:0000259" key="7">
    <source>
        <dbReference type="PROSITE" id="PS50113"/>
    </source>
</evidence>
<dbReference type="PROSITE" id="PS50883">
    <property type="entry name" value="EAL"/>
    <property type="match status" value="1"/>
</dbReference>
<dbReference type="SUPFAM" id="SSF55073">
    <property type="entry name" value="Nucleotide cyclase"/>
    <property type="match status" value="1"/>
</dbReference>
<dbReference type="FunFam" id="3.20.20.450:FF:000001">
    <property type="entry name" value="Cyclic di-GMP phosphodiesterase yahA"/>
    <property type="match status" value="1"/>
</dbReference>
<dbReference type="InterPro" id="IPR043128">
    <property type="entry name" value="Rev_trsase/Diguanyl_cyclase"/>
</dbReference>
<dbReference type="Gene3D" id="3.30.70.270">
    <property type="match status" value="1"/>
</dbReference>
<gene>
    <name evidence="10" type="ORF">PHACT_02045</name>
</gene>
<dbReference type="PROSITE" id="PS50112">
    <property type="entry name" value="PAS"/>
    <property type="match status" value="1"/>
</dbReference>
<reference evidence="11" key="1">
    <citation type="submission" date="2016-07" db="EMBL/GenBank/DDBJ databases">
        <authorList>
            <person name="Florea S."/>
            <person name="Webb J.S."/>
            <person name="Jaromczyk J."/>
            <person name="Schardl C.L."/>
        </authorList>
    </citation>
    <scope>NUCLEOTIDE SEQUENCE [LARGE SCALE GENOMIC DNA]</scope>
    <source>
        <strain evidence="11">KCTC 42131</strain>
    </source>
</reference>
<evidence type="ECO:0000259" key="6">
    <source>
        <dbReference type="PROSITE" id="PS50112"/>
    </source>
</evidence>
<dbReference type="CDD" id="cd01949">
    <property type="entry name" value="GGDEF"/>
    <property type="match status" value="1"/>
</dbReference>
<dbReference type="GO" id="GO:0071111">
    <property type="term" value="F:cyclic-guanylate-specific phosphodiesterase activity"/>
    <property type="evidence" value="ECO:0007669"/>
    <property type="project" value="UniProtKB-EC"/>
</dbReference>
<dbReference type="Pfam" id="PF00563">
    <property type="entry name" value="EAL"/>
    <property type="match status" value="1"/>
</dbReference>
<evidence type="ECO:0000256" key="1">
    <source>
        <dbReference type="ARBA" id="ARBA00001946"/>
    </source>
</evidence>
<dbReference type="SMART" id="SM00052">
    <property type="entry name" value="EAL"/>
    <property type="match status" value="1"/>
</dbReference>
<evidence type="ECO:0000259" key="8">
    <source>
        <dbReference type="PROSITE" id="PS50883"/>
    </source>
</evidence>
<dbReference type="GO" id="GO:0071732">
    <property type="term" value="P:cellular response to nitric oxide"/>
    <property type="evidence" value="ECO:0007669"/>
    <property type="project" value="UniProtKB-ARBA"/>
</dbReference>
<feature type="domain" description="EAL" evidence="8">
    <location>
        <begin position="350"/>
        <end position="604"/>
    </location>
</feature>
<accession>A0A1E8CI36</accession>
<dbReference type="Gene3D" id="3.20.20.450">
    <property type="entry name" value="EAL domain"/>
    <property type="match status" value="1"/>
</dbReference>
<feature type="domain" description="GGDEF" evidence="9">
    <location>
        <begin position="208"/>
        <end position="341"/>
    </location>
</feature>
<dbReference type="GO" id="GO:0006355">
    <property type="term" value="P:regulation of DNA-templated transcription"/>
    <property type="evidence" value="ECO:0007669"/>
    <property type="project" value="InterPro"/>
</dbReference>